<dbReference type="PANTHER" id="PTHR33303">
    <property type="entry name" value="CYTOPLASMIC PROTEIN-RELATED"/>
    <property type="match status" value="1"/>
</dbReference>
<name>A0ABS1J896_9BACL</name>
<feature type="domain" description="CoA-binding" evidence="1">
    <location>
        <begin position="14"/>
        <end position="108"/>
    </location>
</feature>
<dbReference type="InterPro" id="IPR003781">
    <property type="entry name" value="CoA-bd"/>
</dbReference>
<dbReference type="EMBL" id="JAEQNB010000002">
    <property type="protein sequence ID" value="MBL0386467.1"/>
    <property type="molecule type" value="Genomic_DNA"/>
</dbReference>
<evidence type="ECO:0000259" key="1">
    <source>
        <dbReference type="SMART" id="SM00881"/>
    </source>
</evidence>
<organism evidence="2 3">
    <name type="scientific">Tumebacillus amylolyticus</name>
    <dbReference type="NCBI Taxonomy" id="2801339"/>
    <lineage>
        <taxon>Bacteria</taxon>
        <taxon>Bacillati</taxon>
        <taxon>Bacillota</taxon>
        <taxon>Bacilli</taxon>
        <taxon>Bacillales</taxon>
        <taxon>Alicyclobacillaceae</taxon>
        <taxon>Tumebacillus</taxon>
    </lineage>
</organism>
<dbReference type="Proteomes" id="UP000602284">
    <property type="component" value="Unassembled WGS sequence"/>
</dbReference>
<dbReference type="Pfam" id="PF13380">
    <property type="entry name" value="CoA_binding_2"/>
    <property type="match status" value="1"/>
</dbReference>
<sequence length="143" mass="15891">MYEAPSNEQVKQWLQETKTIAVVGLSDKPDRTSYQIAETMQQRGYRIIPVNPMLKNDVLGEKPYASLEDVPETIDLVNVFRRSEELDSVVESSIKAGAKRIWAQQGVYEEGAAKRAKDNGVEILMDQCIAVAHSVLLAGGRQA</sequence>
<dbReference type="PANTHER" id="PTHR33303:SF2">
    <property type="entry name" value="COA-BINDING DOMAIN-CONTAINING PROTEIN"/>
    <property type="match status" value="1"/>
</dbReference>
<protein>
    <submittedName>
        <fullName evidence="2">CoA-binding protein</fullName>
    </submittedName>
</protein>
<dbReference type="SUPFAM" id="SSF51735">
    <property type="entry name" value="NAD(P)-binding Rossmann-fold domains"/>
    <property type="match status" value="1"/>
</dbReference>
<comment type="caution">
    <text evidence="2">The sequence shown here is derived from an EMBL/GenBank/DDBJ whole genome shotgun (WGS) entry which is preliminary data.</text>
</comment>
<accession>A0ABS1J896</accession>
<proteinExistence type="predicted"/>
<evidence type="ECO:0000313" key="3">
    <source>
        <dbReference type="Proteomes" id="UP000602284"/>
    </source>
</evidence>
<keyword evidence="3" id="KW-1185">Reference proteome</keyword>
<gene>
    <name evidence="2" type="ORF">JJB07_07385</name>
</gene>
<dbReference type="Gene3D" id="3.40.50.720">
    <property type="entry name" value="NAD(P)-binding Rossmann-like Domain"/>
    <property type="match status" value="1"/>
</dbReference>
<dbReference type="SMART" id="SM00881">
    <property type="entry name" value="CoA_binding"/>
    <property type="match status" value="1"/>
</dbReference>
<evidence type="ECO:0000313" key="2">
    <source>
        <dbReference type="EMBL" id="MBL0386467.1"/>
    </source>
</evidence>
<reference evidence="2 3" key="1">
    <citation type="submission" date="2021-01" db="EMBL/GenBank/DDBJ databases">
        <title>Tumebacillus sp. strain ITR2 16S ribosomal RNA gene Genome sequencing and assembly.</title>
        <authorList>
            <person name="Kang M."/>
        </authorList>
    </citation>
    <scope>NUCLEOTIDE SEQUENCE [LARGE SCALE GENOMIC DNA]</scope>
    <source>
        <strain evidence="2 3">ITR2</strain>
    </source>
</reference>
<dbReference type="InterPro" id="IPR036291">
    <property type="entry name" value="NAD(P)-bd_dom_sf"/>
</dbReference>